<dbReference type="InterPro" id="IPR023302">
    <property type="entry name" value="Pept_S9A_N"/>
</dbReference>
<name>A0A3P7PMI5_9BILA</name>
<dbReference type="OrthoDB" id="5872144at2759"/>
<protein>
    <recommendedName>
        <fullName evidence="1">Peptidase S9A N-terminal domain-containing protein</fullName>
    </recommendedName>
</protein>
<feature type="domain" description="Peptidase S9A N-terminal" evidence="1">
    <location>
        <begin position="2"/>
        <end position="58"/>
    </location>
</feature>
<proteinExistence type="predicted"/>
<sequence length="61" mass="6851">MTNHEAPMFKLIRVQMSTANEGPSAWETVIPEDEKNTLEWVANVGGDRLLVSYIEDVKVCS</sequence>
<dbReference type="GO" id="GO:0070012">
    <property type="term" value="F:oligopeptidase activity"/>
    <property type="evidence" value="ECO:0007669"/>
    <property type="project" value="TreeGrafter"/>
</dbReference>
<keyword evidence="3" id="KW-1185">Reference proteome</keyword>
<organism evidence="2 3">
    <name type="scientific">Gongylonema pulchrum</name>
    <dbReference type="NCBI Taxonomy" id="637853"/>
    <lineage>
        <taxon>Eukaryota</taxon>
        <taxon>Metazoa</taxon>
        <taxon>Ecdysozoa</taxon>
        <taxon>Nematoda</taxon>
        <taxon>Chromadorea</taxon>
        <taxon>Rhabditida</taxon>
        <taxon>Spirurina</taxon>
        <taxon>Spiruromorpha</taxon>
        <taxon>Spiruroidea</taxon>
        <taxon>Gongylonematidae</taxon>
        <taxon>Gongylonema</taxon>
    </lineage>
</organism>
<dbReference type="Pfam" id="PF02897">
    <property type="entry name" value="Peptidase_S9_N"/>
    <property type="match status" value="1"/>
</dbReference>
<dbReference type="GO" id="GO:0005829">
    <property type="term" value="C:cytosol"/>
    <property type="evidence" value="ECO:0007669"/>
    <property type="project" value="TreeGrafter"/>
</dbReference>
<evidence type="ECO:0000259" key="1">
    <source>
        <dbReference type="Pfam" id="PF02897"/>
    </source>
</evidence>
<evidence type="ECO:0000313" key="2">
    <source>
        <dbReference type="EMBL" id="VDN45797.1"/>
    </source>
</evidence>
<dbReference type="InterPro" id="IPR051167">
    <property type="entry name" value="Prolyl_oligopep/macrocyclase"/>
</dbReference>
<dbReference type="GO" id="GO:0004252">
    <property type="term" value="F:serine-type endopeptidase activity"/>
    <property type="evidence" value="ECO:0007669"/>
    <property type="project" value="InterPro"/>
</dbReference>
<dbReference type="PANTHER" id="PTHR42881:SF2">
    <property type="entry name" value="PROLYL ENDOPEPTIDASE"/>
    <property type="match status" value="1"/>
</dbReference>
<reference evidence="2 3" key="1">
    <citation type="submission" date="2018-11" db="EMBL/GenBank/DDBJ databases">
        <authorList>
            <consortium name="Pathogen Informatics"/>
        </authorList>
    </citation>
    <scope>NUCLEOTIDE SEQUENCE [LARGE SCALE GENOMIC DNA]</scope>
</reference>
<accession>A0A3P7PMI5</accession>
<evidence type="ECO:0000313" key="3">
    <source>
        <dbReference type="Proteomes" id="UP000271098"/>
    </source>
</evidence>
<dbReference type="AlphaFoldDB" id="A0A3P7PMI5"/>
<dbReference type="EMBL" id="UYRT01112262">
    <property type="protein sequence ID" value="VDN45797.1"/>
    <property type="molecule type" value="Genomic_DNA"/>
</dbReference>
<gene>
    <name evidence="2" type="ORF">GPUH_LOCUS26609</name>
</gene>
<dbReference type="PANTHER" id="PTHR42881">
    <property type="entry name" value="PROLYL ENDOPEPTIDASE"/>
    <property type="match status" value="1"/>
</dbReference>
<dbReference type="Proteomes" id="UP000271098">
    <property type="component" value="Unassembled WGS sequence"/>
</dbReference>
<dbReference type="Gene3D" id="2.130.10.120">
    <property type="entry name" value="Prolyl oligopeptidase, N-terminal domain"/>
    <property type="match status" value="1"/>
</dbReference>